<dbReference type="AlphaFoldDB" id="A0AAV2J502"/>
<proteinExistence type="predicted"/>
<gene>
    <name evidence="1" type="ORF">KC01_LOCUS2586</name>
</gene>
<accession>A0AAV2J502</accession>
<reference evidence="1 2" key="1">
    <citation type="submission" date="2024-04" db="EMBL/GenBank/DDBJ databases">
        <authorList>
            <person name="Waldvogel A.-M."/>
            <person name="Schoenle A."/>
        </authorList>
    </citation>
    <scope>NUCLEOTIDE SEQUENCE [LARGE SCALE GENOMIC DNA]</scope>
</reference>
<evidence type="ECO:0000313" key="1">
    <source>
        <dbReference type="EMBL" id="CAL1570259.1"/>
    </source>
</evidence>
<dbReference type="EMBL" id="OZ035832">
    <property type="protein sequence ID" value="CAL1570259.1"/>
    <property type="molecule type" value="Genomic_DNA"/>
</dbReference>
<evidence type="ECO:0000313" key="2">
    <source>
        <dbReference type="Proteomes" id="UP001497482"/>
    </source>
</evidence>
<organism evidence="1 2">
    <name type="scientific">Knipowitschia caucasica</name>
    <name type="common">Caucasian dwarf goby</name>
    <name type="synonym">Pomatoschistus caucasicus</name>
    <dbReference type="NCBI Taxonomy" id="637954"/>
    <lineage>
        <taxon>Eukaryota</taxon>
        <taxon>Metazoa</taxon>
        <taxon>Chordata</taxon>
        <taxon>Craniata</taxon>
        <taxon>Vertebrata</taxon>
        <taxon>Euteleostomi</taxon>
        <taxon>Actinopterygii</taxon>
        <taxon>Neopterygii</taxon>
        <taxon>Teleostei</taxon>
        <taxon>Neoteleostei</taxon>
        <taxon>Acanthomorphata</taxon>
        <taxon>Gobiaria</taxon>
        <taxon>Gobiiformes</taxon>
        <taxon>Gobioidei</taxon>
        <taxon>Gobiidae</taxon>
        <taxon>Gobiinae</taxon>
        <taxon>Knipowitschia</taxon>
    </lineage>
</organism>
<dbReference type="Proteomes" id="UP001497482">
    <property type="component" value="Chromosome 10"/>
</dbReference>
<keyword evidence="2" id="KW-1185">Reference proteome</keyword>
<name>A0AAV2J502_KNICA</name>
<sequence>MSSVCRCVCSATPTDTDDSPRRPHPLPFIPVYPISSFRALFWLSSQCFFTCLEKCYPLSGLAIDAKKRLKPPDPRCKSGTGCFRPEGHSPKLRTIGGPKATNEDFQVVNNIISVA</sequence>
<protein>
    <submittedName>
        <fullName evidence="1">Uncharacterized protein</fullName>
    </submittedName>
</protein>